<organism evidence="5 6">
    <name type="scientific">Corchorus olitorius</name>
    <dbReference type="NCBI Taxonomy" id="93759"/>
    <lineage>
        <taxon>Eukaryota</taxon>
        <taxon>Viridiplantae</taxon>
        <taxon>Streptophyta</taxon>
        <taxon>Embryophyta</taxon>
        <taxon>Tracheophyta</taxon>
        <taxon>Spermatophyta</taxon>
        <taxon>Magnoliopsida</taxon>
        <taxon>eudicotyledons</taxon>
        <taxon>Gunneridae</taxon>
        <taxon>Pentapetalae</taxon>
        <taxon>rosids</taxon>
        <taxon>malvids</taxon>
        <taxon>Malvales</taxon>
        <taxon>Malvaceae</taxon>
        <taxon>Grewioideae</taxon>
        <taxon>Apeibeae</taxon>
        <taxon>Corchorus</taxon>
    </lineage>
</organism>
<gene>
    <name evidence="5" type="ORF">COLO4_07836</name>
</gene>
<dbReference type="GO" id="GO:0000287">
    <property type="term" value="F:magnesium ion binding"/>
    <property type="evidence" value="ECO:0007669"/>
    <property type="project" value="InterPro"/>
</dbReference>
<reference evidence="6" key="1">
    <citation type="submission" date="2013-09" db="EMBL/GenBank/DDBJ databases">
        <title>Corchorus olitorius genome sequencing.</title>
        <authorList>
            <person name="Alam M."/>
            <person name="Haque M.S."/>
            <person name="Islam M.S."/>
            <person name="Emdad E.M."/>
            <person name="Islam M.M."/>
            <person name="Ahmed B."/>
            <person name="Halim A."/>
            <person name="Hossen Q.M.M."/>
            <person name="Hossain M.Z."/>
            <person name="Ahmed R."/>
            <person name="Khan M.M."/>
            <person name="Islam R."/>
            <person name="Rashid M.M."/>
            <person name="Khan S.A."/>
            <person name="Rahman M.S."/>
            <person name="Alam M."/>
            <person name="Yahiya A.S."/>
            <person name="Khan M.S."/>
            <person name="Azam M.S."/>
            <person name="Haque T."/>
            <person name="Lashkar M.Z.H."/>
            <person name="Akhand A.I."/>
            <person name="Morshed G."/>
            <person name="Roy S."/>
            <person name="Uddin K.S."/>
            <person name="Rabeya T."/>
            <person name="Hossain A.S."/>
            <person name="Chowdhury A."/>
            <person name="Snigdha A.R."/>
            <person name="Mortoza M.S."/>
            <person name="Matin S.A."/>
            <person name="Hoque S.M.E."/>
            <person name="Islam M.K."/>
            <person name="Roy D.K."/>
            <person name="Haider R."/>
            <person name="Moosa M.M."/>
            <person name="Elias S.M."/>
            <person name="Hasan A.M."/>
            <person name="Jahan S."/>
            <person name="Shafiuddin M."/>
            <person name="Mahmood N."/>
            <person name="Shommy N.S."/>
        </authorList>
    </citation>
    <scope>NUCLEOTIDE SEQUENCE [LARGE SCALE GENOMIC DNA]</scope>
    <source>
        <strain evidence="6">cv. O-4</strain>
    </source>
</reference>
<dbReference type="InterPro" id="IPR050148">
    <property type="entry name" value="Terpene_synthase-like"/>
</dbReference>
<dbReference type="Gene3D" id="1.10.600.10">
    <property type="entry name" value="Farnesyl Diphosphate Synthase"/>
    <property type="match status" value="1"/>
</dbReference>
<name>A0A1R3KIF5_9ROSI</name>
<keyword evidence="2" id="KW-0460">Magnesium</keyword>
<dbReference type="AlphaFoldDB" id="A0A1R3KIF5"/>
<dbReference type="PANTHER" id="PTHR31225">
    <property type="entry name" value="OS04G0344100 PROTEIN-RELATED"/>
    <property type="match status" value="1"/>
</dbReference>
<evidence type="ECO:0000256" key="3">
    <source>
        <dbReference type="ARBA" id="ARBA00023239"/>
    </source>
</evidence>
<dbReference type="Pfam" id="PF03936">
    <property type="entry name" value="Terpene_synth_C"/>
    <property type="match status" value="1"/>
</dbReference>
<sequence length="243" mass="28341">MPSGTPQELQSFIDTLRRWEIGVVDELQDYTNVICKAVLEVFIKLENEAKKEGKSFAVPYLRDNFIRILDNYHAEVKWCHKGHVPTYEEYMSVARKTSTFEQLIAMSFLGMRTVTGIEAFEWLKANPRILIAADLIGRMMDDIVSHEFEQMREHCPSSVGCYMKEHNLSDKETLEKFEKKLEDAWKDINEECMRPTTIDRDILMRPLNIARVSYLFYKHGDGYTHPTCIKDDIHALFIDPVPI</sequence>
<dbReference type="OrthoDB" id="1877784at2759"/>
<protein>
    <recommendedName>
        <fullName evidence="4">Terpene synthase metal-binding domain-containing protein</fullName>
    </recommendedName>
</protein>
<dbReference type="Proteomes" id="UP000187203">
    <property type="component" value="Unassembled WGS sequence"/>
</dbReference>
<dbReference type="GO" id="GO:0016114">
    <property type="term" value="P:terpenoid biosynthetic process"/>
    <property type="evidence" value="ECO:0007669"/>
    <property type="project" value="InterPro"/>
</dbReference>
<dbReference type="InterPro" id="IPR008949">
    <property type="entry name" value="Isoprenoid_synthase_dom_sf"/>
</dbReference>
<comment type="caution">
    <text evidence="5">The sequence shown here is derived from an EMBL/GenBank/DDBJ whole genome shotgun (WGS) entry which is preliminary data.</text>
</comment>
<feature type="domain" description="Terpene synthase metal-binding" evidence="4">
    <location>
        <begin position="4"/>
        <end position="187"/>
    </location>
</feature>
<proteinExistence type="predicted"/>
<dbReference type="STRING" id="93759.A0A1R3KIF5"/>
<dbReference type="PANTHER" id="PTHR31225:SF93">
    <property type="entry name" value="ALPHA-HUMULENE_(-)-(E)-BETA-CARYOPHYLLENE SYNTHASE"/>
    <property type="match status" value="1"/>
</dbReference>
<accession>A0A1R3KIF5</accession>
<evidence type="ECO:0000313" key="6">
    <source>
        <dbReference type="Proteomes" id="UP000187203"/>
    </source>
</evidence>
<dbReference type="SUPFAM" id="SSF48576">
    <property type="entry name" value="Terpenoid synthases"/>
    <property type="match status" value="1"/>
</dbReference>
<keyword evidence="1" id="KW-0479">Metal-binding</keyword>
<dbReference type="InterPro" id="IPR005630">
    <property type="entry name" value="Terpene_synthase_metal-bd"/>
</dbReference>
<evidence type="ECO:0000313" key="5">
    <source>
        <dbReference type="EMBL" id="OMP06865.1"/>
    </source>
</evidence>
<evidence type="ECO:0000259" key="4">
    <source>
        <dbReference type="Pfam" id="PF03936"/>
    </source>
</evidence>
<keyword evidence="6" id="KW-1185">Reference proteome</keyword>
<dbReference type="EMBL" id="AWUE01013479">
    <property type="protein sequence ID" value="OMP06865.1"/>
    <property type="molecule type" value="Genomic_DNA"/>
</dbReference>
<dbReference type="GO" id="GO:0010333">
    <property type="term" value="F:terpene synthase activity"/>
    <property type="evidence" value="ECO:0007669"/>
    <property type="project" value="InterPro"/>
</dbReference>
<evidence type="ECO:0000256" key="2">
    <source>
        <dbReference type="ARBA" id="ARBA00022842"/>
    </source>
</evidence>
<evidence type="ECO:0000256" key="1">
    <source>
        <dbReference type="ARBA" id="ARBA00022723"/>
    </source>
</evidence>
<keyword evidence="3" id="KW-0456">Lyase</keyword>